<dbReference type="OrthoDB" id="1150103at2"/>
<organism evidence="1 2">
    <name type="scientific">Segatella hominis</name>
    <dbReference type="NCBI Taxonomy" id="2518605"/>
    <lineage>
        <taxon>Bacteria</taxon>
        <taxon>Pseudomonadati</taxon>
        <taxon>Bacteroidota</taxon>
        <taxon>Bacteroidia</taxon>
        <taxon>Bacteroidales</taxon>
        <taxon>Prevotellaceae</taxon>
        <taxon>Segatella</taxon>
    </lineage>
</organism>
<dbReference type="EMBL" id="SGVY01000034">
    <property type="protein sequence ID" value="TFH78080.1"/>
    <property type="molecule type" value="Genomic_DNA"/>
</dbReference>
<dbReference type="RefSeq" id="WP_118117333.1">
    <property type="nucleotide sequence ID" value="NZ_DAWDDY010000033.1"/>
</dbReference>
<dbReference type="AlphaFoldDB" id="A0A4Y8VBK5"/>
<evidence type="ECO:0000313" key="1">
    <source>
        <dbReference type="EMBL" id="TFH78080.1"/>
    </source>
</evidence>
<comment type="caution">
    <text evidence="1">The sequence shown here is derived from an EMBL/GenBank/DDBJ whole genome shotgun (WGS) entry which is preliminary data.</text>
</comment>
<evidence type="ECO:0000313" key="2">
    <source>
        <dbReference type="Proteomes" id="UP000297872"/>
    </source>
</evidence>
<dbReference type="GeneID" id="302995986"/>
<dbReference type="Proteomes" id="UP000297872">
    <property type="component" value="Unassembled WGS sequence"/>
</dbReference>
<proteinExistence type="predicted"/>
<keyword evidence="2" id="KW-1185">Reference proteome</keyword>
<gene>
    <name evidence="1" type="ORF">EXN75_11930</name>
</gene>
<sequence length="323" mass="35273">MSNLKELHITDTNLRLENHIVKGGILPNKIAELSRTVNVVGETVVEGPLYASKLTIEAAPFEVKGAVFTQKEIYINNDVEGNVTFKKAVGSATSVVTRATRCNTTFCSDVNAKSITLTNAFVAGSLYGDEIELDNCVVIGGVFATQSLSVKNSVVGTFISPFVEMDGIIHLLLPSVFSVERVNYTPASHLYSLALADLGSLYRHQEEAPESGKIEINLASDDLRTTLTDNNQQRTLHSYSVVGKVLAADLIDTDKFQNHFLLTAAALGPQLLKTYDLGIDKEGNPAVLTVDRIREFFFEIQQGKIKIKDLDGSFSIEQFAKTL</sequence>
<reference evidence="1 2" key="1">
    <citation type="submission" date="2019-02" db="EMBL/GenBank/DDBJ databases">
        <title>Draft Genome Sequence of the Prevotella sp. BCRC 81118, Isolated from Human Feces.</title>
        <authorList>
            <person name="Huang C.-H."/>
        </authorList>
    </citation>
    <scope>NUCLEOTIDE SEQUENCE [LARGE SCALE GENOMIC DNA]</scope>
    <source>
        <strain evidence="1 2">BCRC 81118</strain>
    </source>
</reference>
<accession>A0A4Y8VBK5</accession>
<name>A0A4Y8VBK5_9BACT</name>
<protein>
    <submittedName>
        <fullName evidence="1">Uncharacterized protein</fullName>
    </submittedName>
</protein>